<dbReference type="SUPFAM" id="SSF54197">
    <property type="entry name" value="HIT-like"/>
    <property type="match status" value="1"/>
</dbReference>
<dbReference type="RefSeq" id="WP_145645916.1">
    <property type="nucleotide sequence ID" value="NZ_CP104093.1"/>
</dbReference>
<feature type="short sequence motif" description="Histidine triad motif" evidence="2 3">
    <location>
        <begin position="102"/>
        <end position="106"/>
    </location>
</feature>
<dbReference type="AlphaFoldDB" id="A0AAW6K9C2"/>
<dbReference type="PRINTS" id="PR00332">
    <property type="entry name" value="HISTRIAD"/>
</dbReference>
<reference evidence="5" key="1">
    <citation type="submission" date="2022-12" db="EMBL/GenBank/DDBJ databases">
        <title>Draft Genome Sequences of Bacillus licheniformis and Bacillus paralicheniformis strains isolated from Irish skim milk powders.</title>
        <authorList>
            <person name="Lourenco A."/>
            <person name="Li F."/>
            <person name="Geraldine D."/>
            <person name="Tobin J.T."/>
            <person name="Butler F."/>
            <person name="Jordan K."/>
            <person name="Obrien T."/>
        </authorList>
    </citation>
    <scope>NUCLEOTIDE SEQUENCE</scope>
    <source>
        <strain evidence="5">3370</strain>
    </source>
</reference>
<comment type="caution">
    <text evidence="5">The sequence shown here is derived from an EMBL/GenBank/DDBJ whole genome shotgun (WGS) entry which is preliminary data.</text>
</comment>
<dbReference type="GO" id="GO:0003824">
    <property type="term" value="F:catalytic activity"/>
    <property type="evidence" value="ECO:0007669"/>
    <property type="project" value="InterPro"/>
</dbReference>
<evidence type="ECO:0000256" key="2">
    <source>
        <dbReference type="PIRSR" id="PIRSR601310-3"/>
    </source>
</evidence>
<feature type="domain" description="HIT" evidence="4">
    <location>
        <begin position="9"/>
        <end position="117"/>
    </location>
</feature>
<evidence type="ECO:0000256" key="3">
    <source>
        <dbReference type="PROSITE-ProRule" id="PRU00464"/>
    </source>
</evidence>
<evidence type="ECO:0000259" key="4">
    <source>
        <dbReference type="PROSITE" id="PS51084"/>
    </source>
</evidence>
<evidence type="ECO:0000313" key="5">
    <source>
        <dbReference type="EMBL" id="MDE1451518.1"/>
    </source>
</evidence>
<name>A0AAW6K9C2_9BACI</name>
<dbReference type="PROSITE" id="PS51084">
    <property type="entry name" value="HIT_2"/>
    <property type="match status" value="1"/>
</dbReference>
<organism evidence="5 6">
    <name type="scientific">Bacillus paralicheniformis</name>
    <dbReference type="NCBI Taxonomy" id="1648923"/>
    <lineage>
        <taxon>Bacteria</taxon>
        <taxon>Bacillati</taxon>
        <taxon>Bacillota</taxon>
        <taxon>Bacilli</taxon>
        <taxon>Bacillales</taxon>
        <taxon>Bacillaceae</taxon>
        <taxon>Bacillus</taxon>
    </lineage>
</organism>
<dbReference type="PANTHER" id="PTHR46648:SF1">
    <property type="entry name" value="ADENOSINE 5'-MONOPHOSPHORAMIDASE HNT1"/>
    <property type="match status" value="1"/>
</dbReference>
<dbReference type="PANTHER" id="PTHR46648">
    <property type="entry name" value="HIT FAMILY PROTEIN 1"/>
    <property type="match status" value="1"/>
</dbReference>
<dbReference type="InterPro" id="IPR011146">
    <property type="entry name" value="HIT-like"/>
</dbReference>
<gene>
    <name evidence="5" type="ORF">PVN32_04935</name>
</gene>
<dbReference type="EMBL" id="JARAFO010000006">
    <property type="protein sequence ID" value="MDE1451518.1"/>
    <property type="molecule type" value="Genomic_DNA"/>
</dbReference>
<dbReference type="Proteomes" id="UP001216709">
    <property type="component" value="Unassembled WGS sequence"/>
</dbReference>
<dbReference type="InterPro" id="IPR036265">
    <property type="entry name" value="HIT-like_sf"/>
</dbReference>
<evidence type="ECO:0000313" key="6">
    <source>
        <dbReference type="Proteomes" id="UP001216709"/>
    </source>
</evidence>
<dbReference type="Gene3D" id="3.30.428.10">
    <property type="entry name" value="HIT-like"/>
    <property type="match status" value="1"/>
</dbReference>
<dbReference type="Pfam" id="PF01230">
    <property type="entry name" value="HIT"/>
    <property type="match status" value="1"/>
</dbReference>
<evidence type="ECO:0000256" key="1">
    <source>
        <dbReference type="PIRSR" id="PIRSR601310-1"/>
    </source>
</evidence>
<sequence length="142" mass="16433">MGSEMDKCIFCEIVSQKISSYEVYKNDDVTAFLDINPVTCGHTIIIPNKHIERLDHINDPHLSNEIMDSLIKVPQILIHSGICDDYTILSDNGHFDQQDIKHLHFHVIPRHMNEKFEFKLNTDFTAAEKSNLLSVWRKITGR</sequence>
<feature type="active site" description="Tele-AMP-histidine intermediate" evidence="1">
    <location>
        <position position="104"/>
    </location>
</feature>
<proteinExistence type="predicted"/>
<accession>A0AAW6K9C2</accession>
<dbReference type="InterPro" id="IPR001310">
    <property type="entry name" value="Histidine_triad_HIT"/>
</dbReference>
<dbReference type="GO" id="GO:0009117">
    <property type="term" value="P:nucleotide metabolic process"/>
    <property type="evidence" value="ECO:0007669"/>
    <property type="project" value="TreeGrafter"/>
</dbReference>
<protein>
    <submittedName>
        <fullName evidence="5">HIT domain-containing protein</fullName>
    </submittedName>
</protein>